<keyword evidence="3" id="KW-1185">Reference proteome</keyword>
<name>A0A6G1E9Z1_9ORYZ</name>
<dbReference type="EMBL" id="SPHZ02000004">
    <property type="protein sequence ID" value="KAF0921608.1"/>
    <property type="molecule type" value="Genomic_DNA"/>
</dbReference>
<evidence type="ECO:0000313" key="3">
    <source>
        <dbReference type="Proteomes" id="UP000479710"/>
    </source>
</evidence>
<gene>
    <name evidence="2" type="ORF">E2562_009797</name>
</gene>
<dbReference type="Proteomes" id="UP000479710">
    <property type="component" value="Unassembled WGS sequence"/>
</dbReference>
<organism evidence="2 3">
    <name type="scientific">Oryza meyeriana var. granulata</name>
    <dbReference type="NCBI Taxonomy" id="110450"/>
    <lineage>
        <taxon>Eukaryota</taxon>
        <taxon>Viridiplantae</taxon>
        <taxon>Streptophyta</taxon>
        <taxon>Embryophyta</taxon>
        <taxon>Tracheophyta</taxon>
        <taxon>Spermatophyta</taxon>
        <taxon>Magnoliopsida</taxon>
        <taxon>Liliopsida</taxon>
        <taxon>Poales</taxon>
        <taxon>Poaceae</taxon>
        <taxon>BOP clade</taxon>
        <taxon>Oryzoideae</taxon>
        <taxon>Oryzeae</taxon>
        <taxon>Oryzinae</taxon>
        <taxon>Oryza</taxon>
        <taxon>Oryza meyeriana</taxon>
    </lineage>
</organism>
<reference evidence="2 3" key="1">
    <citation type="submission" date="2019-11" db="EMBL/GenBank/DDBJ databases">
        <title>Whole genome sequence of Oryza granulata.</title>
        <authorList>
            <person name="Li W."/>
        </authorList>
    </citation>
    <scope>NUCLEOTIDE SEQUENCE [LARGE SCALE GENOMIC DNA]</scope>
    <source>
        <strain evidence="3">cv. Menghai</strain>
        <tissue evidence="2">Leaf</tissue>
    </source>
</reference>
<sequence length="112" mass="12255">MQIIDFLDQANSLTCDSTFCFLAAISATPDPDLTSFRSLFSWVLNTYPDPPLEAVWFFSAFSFHDAPDNLLHLLSQSALGNAPYPRTIGQRGVEVSGGGRRRSRGLADGSEL</sequence>
<protein>
    <submittedName>
        <fullName evidence="2">Uncharacterized protein</fullName>
    </submittedName>
</protein>
<accession>A0A6G1E9Z1</accession>
<evidence type="ECO:0000313" key="2">
    <source>
        <dbReference type="EMBL" id="KAF0921608.1"/>
    </source>
</evidence>
<dbReference type="AlphaFoldDB" id="A0A6G1E9Z1"/>
<comment type="caution">
    <text evidence="2">The sequence shown here is derived from an EMBL/GenBank/DDBJ whole genome shotgun (WGS) entry which is preliminary data.</text>
</comment>
<feature type="region of interest" description="Disordered" evidence="1">
    <location>
        <begin position="90"/>
        <end position="112"/>
    </location>
</feature>
<dbReference type="OrthoDB" id="1660458at2759"/>
<proteinExistence type="predicted"/>
<evidence type="ECO:0000256" key="1">
    <source>
        <dbReference type="SAM" id="MobiDB-lite"/>
    </source>
</evidence>